<protein>
    <submittedName>
        <fullName evidence="2">Uncharacterized protein LOC115631452</fullName>
    </submittedName>
</protein>
<dbReference type="OrthoDB" id="1684416at2759"/>
<gene>
    <name evidence="2" type="primary">LOC115631452</name>
</gene>
<sequence>MGNWYKWVDVDFCKEPISTLRTQDRESQVPVPPTKATATRSRCDKIDSKLRAVLHEHDARLCRTQAGLDRTKGKKLKRVLSPKVPNVLKFQEIYKRHKAQLSRRLRQQQRKQWEFHFKPVPNFSRLHKRLEKSRSSNSGNSITVPITPQTLVKSIESSKKLELMRRDNEREMMRRPKIIFNSTAYMRREPFLPKYESTIIEPKPFQLRCGERAEIRKQFNARAKHDLEMRLRLEALELARQNHEEYLQLRKLTEFKARPNPWKRISAM</sequence>
<accession>A0A6J2U939</accession>
<proteinExistence type="predicted"/>
<organism evidence="1 2">
    <name type="scientific">Drosophila lebanonensis</name>
    <name type="common">Fruit fly</name>
    <name type="synonym">Scaptodrosophila lebanonensis</name>
    <dbReference type="NCBI Taxonomy" id="7225"/>
    <lineage>
        <taxon>Eukaryota</taxon>
        <taxon>Metazoa</taxon>
        <taxon>Ecdysozoa</taxon>
        <taxon>Arthropoda</taxon>
        <taxon>Hexapoda</taxon>
        <taxon>Insecta</taxon>
        <taxon>Pterygota</taxon>
        <taxon>Neoptera</taxon>
        <taxon>Endopterygota</taxon>
        <taxon>Diptera</taxon>
        <taxon>Brachycera</taxon>
        <taxon>Muscomorpha</taxon>
        <taxon>Ephydroidea</taxon>
        <taxon>Drosophilidae</taxon>
        <taxon>Scaptodrosophila</taxon>
    </lineage>
</organism>
<name>A0A6J2U939_DROLE</name>
<reference evidence="2" key="1">
    <citation type="submission" date="2025-08" db="UniProtKB">
        <authorList>
            <consortium name="RefSeq"/>
        </authorList>
    </citation>
    <scope>IDENTIFICATION</scope>
    <source>
        <strain evidence="2">11010-0011.00</strain>
        <tissue evidence="2">Whole body</tissue>
    </source>
</reference>
<evidence type="ECO:0000313" key="1">
    <source>
        <dbReference type="Proteomes" id="UP000504634"/>
    </source>
</evidence>
<keyword evidence="1" id="KW-1185">Reference proteome</keyword>
<dbReference type="AlphaFoldDB" id="A0A6J2U939"/>
<evidence type="ECO:0000313" key="2">
    <source>
        <dbReference type="RefSeq" id="XP_030384058.1"/>
    </source>
</evidence>
<dbReference type="Proteomes" id="UP000504634">
    <property type="component" value="Unplaced"/>
</dbReference>
<dbReference type="RefSeq" id="XP_030384058.1">
    <property type="nucleotide sequence ID" value="XM_030528198.1"/>
</dbReference>
<dbReference type="GeneID" id="115631452"/>